<evidence type="ECO:0000256" key="3">
    <source>
        <dbReference type="ARBA" id="ARBA00022692"/>
    </source>
</evidence>
<comment type="subcellular location">
    <subcellularLocation>
        <location evidence="1">Membrane</location>
        <topology evidence="1">Single-pass membrane protein</topology>
    </subcellularLocation>
</comment>
<keyword evidence="7 8" id="KW-0472">Membrane</keyword>
<reference evidence="9 10" key="1">
    <citation type="journal article" date="2015" name="Nature">
        <title>rRNA introns, odd ribosomes, and small enigmatic genomes across a large radiation of phyla.</title>
        <authorList>
            <person name="Brown C.T."/>
            <person name="Hug L.A."/>
            <person name="Thomas B.C."/>
            <person name="Sharon I."/>
            <person name="Castelle C.J."/>
            <person name="Singh A."/>
            <person name="Wilkins M.J."/>
            <person name="Williams K.H."/>
            <person name="Banfield J.F."/>
        </authorList>
    </citation>
    <scope>NUCLEOTIDE SEQUENCE [LARGE SCALE GENOMIC DNA]</scope>
</reference>
<protein>
    <submittedName>
        <fullName evidence="9">Sec-independent protein translocase protein TatA</fullName>
    </submittedName>
</protein>
<sequence>MPNLGTTEILILSLLVIVFFGSKKLPEFIKSIGLSVKEFKQSLK</sequence>
<dbReference type="AlphaFoldDB" id="A0A0G0C570"/>
<dbReference type="PANTHER" id="PTHR42982:SF1">
    <property type="entry name" value="SEC-INDEPENDENT PROTEIN TRANSLOCASE PROTEIN TATA"/>
    <property type="match status" value="1"/>
</dbReference>
<evidence type="ECO:0000256" key="6">
    <source>
        <dbReference type="ARBA" id="ARBA00023010"/>
    </source>
</evidence>
<dbReference type="PANTHER" id="PTHR42982">
    <property type="entry name" value="SEC-INDEPENDENT PROTEIN TRANSLOCASE PROTEIN TATA"/>
    <property type="match status" value="1"/>
</dbReference>
<dbReference type="Proteomes" id="UP000033995">
    <property type="component" value="Unassembled WGS sequence"/>
</dbReference>
<dbReference type="Pfam" id="PF02416">
    <property type="entry name" value="TatA_B_E"/>
    <property type="match status" value="1"/>
</dbReference>
<evidence type="ECO:0000256" key="2">
    <source>
        <dbReference type="ARBA" id="ARBA00022448"/>
    </source>
</evidence>
<keyword evidence="3 8" id="KW-0812">Transmembrane</keyword>
<keyword evidence="5 8" id="KW-1133">Transmembrane helix</keyword>
<dbReference type="InterPro" id="IPR003369">
    <property type="entry name" value="TatA/B/E"/>
</dbReference>
<evidence type="ECO:0000256" key="7">
    <source>
        <dbReference type="ARBA" id="ARBA00023136"/>
    </source>
</evidence>
<organism evidence="9 10">
    <name type="scientific">Candidatus Woesebacteria bacterium GW2011_GWA2_33_28</name>
    <dbReference type="NCBI Taxonomy" id="1618561"/>
    <lineage>
        <taxon>Bacteria</taxon>
        <taxon>Candidatus Woeseibacteriota</taxon>
    </lineage>
</organism>
<dbReference type="GO" id="GO:0015031">
    <property type="term" value="P:protein transport"/>
    <property type="evidence" value="ECO:0007669"/>
    <property type="project" value="UniProtKB-KW"/>
</dbReference>
<proteinExistence type="predicted"/>
<dbReference type="EMBL" id="LBOZ01000011">
    <property type="protein sequence ID" value="KKP46370.1"/>
    <property type="molecule type" value="Genomic_DNA"/>
</dbReference>
<name>A0A0G0C570_9BACT</name>
<keyword evidence="6" id="KW-0811">Translocation</keyword>
<evidence type="ECO:0000256" key="1">
    <source>
        <dbReference type="ARBA" id="ARBA00004167"/>
    </source>
</evidence>
<keyword evidence="2" id="KW-0813">Transport</keyword>
<feature type="transmembrane region" description="Helical" evidence="8">
    <location>
        <begin position="6"/>
        <end position="22"/>
    </location>
</feature>
<accession>A0A0G0C570</accession>
<dbReference type="GO" id="GO:0016020">
    <property type="term" value="C:membrane"/>
    <property type="evidence" value="ECO:0007669"/>
    <property type="project" value="UniProtKB-ARBA"/>
</dbReference>
<comment type="caution">
    <text evidence="9">The sequence shown here is derived from an EMBL/GenBank/DDBJ whole genome shotgun (WGS) entry which is preliminary data.</text>
</comment>
<keyword evidence="4" id="KW-0653">Protein transport</keyword>
<dbReference type="Gene3D" id="1.20.5.3310">
    <property type="match status" value="1"/>
</dbReference>
<evidence type="ECO:0000256" key="5">
    <source>
        <dbReference type="ARBA" id="ARBA00022989"/>
    </source>
</evidence>
<evidence type="ECO:0000256" key="8">
    <source>
        <dbReference type="SAM" id="Phobius"/>
    </source>
</evidence>
<evidence type="ECO:0000256" key="4">
    <source>
        <dbReference type="ARBA" id="ARBA00022927"/>
    </source>
</evidence>
<evidence type="ECO:0000313" key="10">
    <source>
        <dbReference type="Proteomes" id="UP000033995"/>
    </source>
</evidence>
<evidence type="ECO:0000313" key="9">
    <source>
        <dbReference type="EMBL" id="KKP46370.1"/>
    </source>
</evidence>
<gene>
    <name evidence="9" type="ORF">UR38_C0011G0020</name>
</gene>